<feature type="transmembrane region" description="Helical" evidence="1">
    <location>
        <begin position="113"/>
        <end position="135"/>
    </location>
</feature>
<sequence>MLPATTTTTPCVHCAPFAKKKFSSQEDFIAFEKELEAKCVDGTFIRIVNADETEMPSWQSTYQCTFCETDWELAIPEGKMRGYFLPTDQVSQPQQNNNNYYFNMKSSKRSPNCGCCLGMIFLLILLILYILWQFVDFLFDLIF</sequence>
<organism evidence="2 3">
    <name type="scientific">Kordia algicida OT-1</name>
    <dbReference type="NCBI Taxonomy" id="391587"/>
    <lineage>
        <taxon>Bacteria</taxon>
        <taxon>Pseudomonadati</taxon>
        <taxon>Bacteroidota</taxon>
        <taxon>Flavobacteriia</taxon>
        <taxon>Flavobacteriales</taxon>
        <taxon>Flavobacteriaceae</taxon>
        <taxon>Kordia</taxon>
    </lineage>
</organism>
<evidence type="ECO:0000313" key="2">
    <source>
        <dbReference type="EMBL" id="EDP96687.1"/>
    </source>
</evidence>
<keyword evidence="1" id="KW-1133">Transmembrane helix</keyword>
<reference evidence="2 3" key="1">
    <citation type="journal article" date="2011" name="J. Bacteriol.">
        <title>Genome sequence of the algicidal bacterium Kordia algicida OT-1.</title>
        <authorList>
            <person name="Lee H.S."/>
            <person name="Kang S.G."/>
            <person name="Kwon K.K."/>
            <person name="Lee J.H."/>
            <person name="Kim S.J."/>
        </authorList>
    </citation>
    <scope>NUCLEOTIDE SEQUENCE [LARGE SCALE GENOMIC DNA]</scope>
    <source>
        <strain evidence="2 3">OT-1</strain>
    </source>
</reference>
<dbReference type="OrthoDB" id="1448523at2"/>
<keyword evidence="3" id="KW-1185">Reference proteome</keyword>
<dbReference type="EMBL" id="ABIB01000003">
    <property type="protein sequence ID" value="EDP96687.1"/>
    <property type="molecule type" value="Genomic_DNA"/>
</dbReference>
<keyword evidence="1" id="KW-0812">Transmembrane</keyword>
<accession>A9DQS2</accession>
<comment type="caution">
    <text evidence="2">The sequence shown here is derived from an EMBL/GenBank/DDBJ whole genome shotgun (WGS) entry which is preliminary data.</text>
</comment>
<proteinExistence type="predicted"/>
<dbReference type="Proteomes" id="UP000002945">
    <property type="component" value="Unassembled WGS sequence"/>
</dbReference>
<dbReference type="AlphaFoldDB" id="A9DQS2"/>
<keyword evidence="1" id="KW-0472">Membrane</keyword>
<dbReference type="RefSeq" id="WP_007095741.1">
    <property type="nucleotide sequence ID" value="NZ_CP142125.1"/>
</dbReference>
<evidence type="ECO:0000313" key="3">
    <source>
        <dbReference type="Proteomes" id="UP000002945"/>
    </source>
</evidence>
<name>A9DQS2_9FLAO</name>
<dbReference type="HOGENOM" id="CLU_1803645_0_0_10"/>
<gene>
    <name evidence="2" type="ORF">KAOT1_16028</name>
</gene>
<evidence type="ECO:0000256" key="1">
    <source>
        <dbReference type="SAM" id="Phobius"/>
    </source>
</evidence>
<protein>
    <submittedName>
        <fullName evidence="2">Uncharacterized protein</fullName>
    </submittedName>
</protein>